<dbReference type="Gene3D" id="1.20.120.340">
    <property type="entry name" value="Flagellar protein FliS"/>
    <property type="match status" value="1"/>
</dbReference>
<name>A0A9Q1BNZ7_HOLLE</name>
<gene>
    <name evidence="6" type="ORF">HOLleu_29570</name>
</gene>
<dbReference type="GO" id="GO:0010890">
    <property type="term" value="P:positive regulation of triglyceride storage"/>
    <property type="evidence" value="ECO:0007669"/>
    <property type="project" value="TreeGrafter"/>
</dbReference>
<evidence type="ECO:0000256" key="1">
    <source>
        <dbReference type="ARBA" id="ARBA00004502"/>
    </source>
</evidence>
<evidence type="ECO:0000313" key="6">
    <source>
        <dbReference type="EMBL" id="KAJ8030006.1"/>
    </source>
</evidence>
<evidence type="ECO:0000313" key="7">
    <source>
        <dbReference type="Proteomes" id="UP001152320"/>
    </source>
</evidence>
<feature type="region of interest" description="Disordered" evidence="5">
    <location>
        <begin position="1"/>
        <end position="24"/>
    </location>
</feature>
<dbReference type="Proteomes" id="UP001152320">
    <property type="component" value="Chromosome 14"/>
</dbReference>
<dbReference type="OrthoDB" id="376826at2759"/>
<keyword evidence="3" id="KW-0551">Lipid droplet</keyword>
<accession>A0A9Q1BNZ7</accession>
<evidence type="ECO:0000256" key="4">
    <source>
        <dbReference type="PIRNR" id="PIRNR036881"/>
    </source>
</evidence>
<dbReference type="PANTHER" id="PTHR14024:SF49">
    <property type="entry name" value="LIPID STORAGE DROPLETS SURFACE-BINDING PROTEIN 1"/>
    <property type="match status" value="1"/>
</dbReference>
<organism evidence="6 7">
    <name type="scientific">Holothuria leucospilota</name>
    <name type="common">Black long sea cucumber</name>
    <name type="synonym">Mertensiothuria leucospilota</name>
    <dbReference type="NCBI Taxonomy" id="206669"/>
    <lineage>
        <taxon>Eukaryota</taxon>
        <taxon>Metazoa</taxon>
        <taxon>Echinodermata</taxon>
        <taxon>Eleutherozoa</taxon>
        <taxon>Echinozoa</taxon>
        <taxon>Holothuroidea</taxon>
        <taxon>Aspidochirotacea</taxon>
        <taxon>Aspidochirotida</taxon>
        <taxon>Holothuriidae</taxon>
        <taxon>Holothuria</taxon>
    </lineage>
</organism>
<evidence type="ECO:0000256" key="2">
    <source>
        <dbReference type="ARBA" id="ARBA00006311"/>
    </source>
</evidence>
<dbReference type="InterPro" id="IPR004279">
    <property type="entry name" value="Perilipin"/>
</dbReference>
<dbReference type="SUPFAM" id="SSF109775">
    <property type="entry name" value="Mannose-6-phosphate receptor binding protein 1 (Tip47), C-terminal domain"/>
    <property type="match status" value="1"/>
</dbReference>
<comment type="similarity">
    <text evidence="2 4">Belongs to the perilipin family.</text>
</comment>
<dbReference type="GO" id="GO:0005829">
    <property type="term" value="C:cytosol"/>
    <property type="evidence" value="ECO:0007669"/>
    <property type="project" value="TreeGrafter"/>
</dbReference>
<keyword evidence="7" id="KW-1185">Reference proteome</keyword>
<reference evidence="6" key="1">
    <citation type="submission" date="2021-10" db="EMBL/GenBank/DDBJ databases">
        <title>Tropical sea cucumber genome reveals ecological adaptation and Cuvierian tubules defense mechanism.</title>
        <authorList>
            <person name="Chen T."/>
        </authorList>
    </citation>
    <scope>NUCLEOTIDE SEQUENCE</scope>
    <source>
        <strain evidence="6">Nanhai2018</strain>
        <tissue evidence="6">Muscle</tissue>
    </source>
</reference>
<feature type="region of interest" description="Disordered" evidence="5">
    <location>
        <begin position="286"/>
        <end position="307"/>
    </location>
</feature>
<dbReference type="PANTHER" id="PTHR14024">
    <property type="entry name" value="PERILIPIN"/>
    <property type="match status" value="1"/>
</dbReference>
<evidence type="ECO:0000256" key="5">
    <source>
        <dbReference type="SAM" id="MobiDB-lite"/>
    </source>
</evidence>
<dbReference type="GO" id="GO:0019915">
    <property type="term" value="P:lipid storage"/>
    <property type="evidence" value="ECO:0007669"/>
    <property type="project" value="TreeGrafter"/>
</dbReference>
<comment type="subcellular location">
    <subcellularLocation>
        <location evidence="1">Lipid droplet</location>
    </subcellularLocation>
</comment>
<protein>
    <submittedName>
        <fullName evidence="6">Perilipin-2</fullName>
    </submittedName>
</protein>
<feature type="compositionally biased region" description="Acidic residues" evidence="5">
    <location>
        <begin position="179"/>
        <end position="190"/>
    </location>
</feature>
<evidence type="ECO:0000256" key="3">
    <source>
        <dbReference type="ARBA" id="ARBA00022677"/>
    </source>
</evidence>
<dbReference type="GO" id="GO:0005811">
    <property type="term" value="C:lipid droplet"/>
    <property type="evidence" value="ECO:0007669"/>
    <property type="project" value="UniProtKB-SubCell"/>
</dbReference>
<proteinExistence type="inferred from homology"/>
<dbReference type="Pfam" id="PF03036">
    <property type="entry name" value="Perilipin"/>
    <property type="match status" value="2"/>
</dbReference>
<feature type="region of interest" description="Disordered" evidence="5">
    <location>
        <begin position="172"/>
        <end position="213"/>
    </location>
</feature>
<sequence>MADESRDNNSAPSEGTEHNSEESAITRITNLPIVTDALTSVSNAYQWTKDSNALIGYSLDVAEKSVAMAAYTAQPVVNCLERPISAVNSMANQSLDKLEEKVPLITEPSDQVVKSLKESAWMAVEQSKATGTQKMNDLMNTRVGQVVTSTVDAALSLSERAVDYYLPEEHVEEAKERDEGVEDDISDEESNAISEEGAGTRSKEPFSNSVNKASKVSNKVRRRLYYKALVNIQYAQKRSQETLQKLHFTVDLIQYAKENIDSANSGIRSKVDSTQQTLWNTWNDWTVDPKEEGQSNNEDEDVEAKTGEQKTLAIARNLTRRLRVLTNNLSTSIRVLPENLRKSVEETRGTVEMLFNTFEEAQYFKDLPSSILNTAKERLVQLSEGSVALADYLVNSPAMQWLVPSSVRQLVTGIHTRAISEKEKML</sequence>
<dbReference type="PIRSF" id="PIRSF036881">
    <property type="entry name" value="PAT"/>
    <property type="match status" value="1"/>
</dbReference>
<dbReference type="AlphaFoldDB" id="A0A9Q1BNZ7"/>
<dbReference type="EMBL" id="JAIZAY010000014">
    <property type="protein sequence ID" value="KAJ8030006.1"/>
    <property type="molecule type" value="Genomic_DNA"/>
</dbReference>
<comment type="caution">
    <text evidence="6">The sequence shown here is derived from an EMBL/GenBank/DDBJ whole genome shotgun (WGS) entry which is preliminary data.</text>
</comment>